<feature type="chain" id="PRO_5020838105" evidence="1">
    <location>
        <begin position="23"/>
        <end position="259"/>
    </location>
</feature>
<dbReference type="RefSeq" id="WP_136842886.1">
    <property type="nucleotide sequence ID" value="NZ_SUPL01000004.1"/>
</dbReference>
<dbReference type="Proteomes" id="UP000307657">
    <property type="component" value="Unassembled WGS sequence"/>
</dbReference>
<evidence type="ECO:0000313" key="3">
    <source>
        <dbReference type="Proteomes" id="UP000307657"/>
    </source>
</evidence>
<name>A0A4V5LQL0_9FLAO</name>
<keyword evidence="1" id="KW-0732">Signal</keyword>
<protein>
    <submittedName>
        <fullName evidence="2">DUF3108 domain-containing protein</fullName>
    </submittedName>
</protein>
<dbReference type="InterPro" id="IPR021457">
    <property type="entry name" value="DUF3108"/>
</dbReference>
<keyword evidence="3" id="KW-1185">Reference proteome</keyword>
<evidence type="ECO:0000256" key="1">
    <source>
        <dbReference type="SAM" id="SignalP"/>
    </source>
</evidence>
<gene>
    <name evidence="2" type="ORF">E5167_08025</name>
</gene>
<reference evidence="2 3" key="1">
    <citation type="submission" date="2019-04" db="EMBL/GenBank/DDBJ databases">
        <title>Lacinutrix sp. nov., isolated from marine water.</title>
        <authorList>
            <person name="Kim W."/>
        </authorList>
    </citation>
    <scope>NUCLEOTIDE SEQUENCE [LARGE SCALE GENOMIC DNA]</scope>
    <source>
        <strain evidence="2 3">CAU 1491</strain>
    </source>
</reference>
<proteinExistence type="predicted"/>
<feature type="signal peptide" evidence="1">
    <location>
        <begin position="1"/>
        <end position="22"/>
    </location>
</feature>
<dbReference type="EMBL" id="SUPL01000004">
    <property type="protein sequence ID" value="TJY35809.1"/>
    <property type="molecule type" value="Genomic_DNA"/>
</dbReference>
<accession>A0A4V5LQL0</accession>
<evidence type="ECO:0000313" key="2">
    <source>
        <dbReference type="EMBL" id="TJY35809.1"/>
    </source>
</evidence>
<dbReference type="AlphaFoldDB" id="A0A4V5LQL0"/>
<dbReference type="Pfam" id="PF11306">
    <property type="entry name" value="DUF3108"/>
    <property type="match status" value="1"/>
</dbReference>
<comment type="caution">
    <text evidence="2">The sequence shown here is derived from an EMBL/GenBank/DDBJ whole genome shotgun (WGS) entry which is preliminary data.</text>
</comment>
<organism evidence="2 3">
    <name type="scientific">Pontimicrobium aquaticum</name>
    <dbReference type="NCBI Taxonomy" id="2565367"/>
    <lineage>
        <taxon>Bacteria</taxon>
        <taxon>Pseudomonadati</taxon>
        <taxon>Bacteroidota</taxon>
        <taxon>Flavobacteriia</taxon>
        <taxon>Flavobacteriales</taxon>
        <taxon>Flavobacteriaceae</taxon>
        <taxon>Pontimicrobium</taxon>
    </lineage>
</organism>
<sequence>MKSLLFTLLCFWAFTFQGQNNAVGTNEKLVFTASYNMSGLLTDLAQVTMETSEVNTSKSTLLHLKCKARTYSKWDNFFKINDLYETYVHPTSLKPYLYKRDINEGGYYKFMQYNYNHNTNTVKSLKRKRRGDGTFWDENKNITISTNTRDLVATLYHIRNLDIHKATIGSADTFTVLMDNEEFKVTLTLLAKETISTNIGKKECYKLAIAINKNNLLEGTNNNLLWLTADENKIPVYAKFKVPVGNGELRIQSATGLKN</sequence>
<dbReference type="OrthoDB" id="9808473at2"/>